<dbReference type="Pfam" id="PF03942">
    <property type="entry name" value="DTW"/>
    <property type="match status" value="1"/>
</dbReference>
<accession>A0A0H3AJL4</accession>
<evidence type="ECO:0000256" key="1">
    <source>
        <dbReference type="ARBA" id="ARBA00012386"/>
    </source>
</evidence>
<evidence type="ECO:0000259" key="5">
    <source>
        <dbReference type="SMART" id="SM01144"/>
    </source>
</evidence>
<dbReference type="GO" id="GO:0008033">
    <property type="term" value="P:tRNA processing"/>
    <property type="evidence" value="ECO:0007669"/>
    <property type="project" value="UniProtKB-KW"/>
</dbReference>
<dbReference type="OrthoDB" id="370626at2"/>
<dbReference type="KEGG" id="vcr:VC395_0049"/>
<dbReference type="Proteomes" id="UP000000249">
    <property type="component" value="Chromosome 1"/>
</dbReference>
<dbReference type="SMART" id="SM01144">
    <property type="entry name" value="DTW"/>
    <property type="match status" value="1"/>
</dbReference>
<gene>
    <name evidence="6" type="ordered locus">VC0395_A2388</name>
</gene>
<evidence type="ECO:0000256" key="4">
    <source>
        <dbReference type="ARBA" id="ARBA00022694"/>
    </source>
</evidence>
<dbReference type="KEGG" id="vco:VC0395_A2388"/>
<dbReference type="GO" id="GO:0016432">
    <property type="term" value="F:tRNA-uridine aminocarboxypropyltransferase activity"/>
    <property type="evidence" value="ECO:0007669"/>
    <property type="project" value="UniProtKB-EC"/>
</dbReference>
<name>A0A0H3AJL4_VIBC3</name>
<proteinExistence type="predicted"/>
<keyword evidence="2" id="KW-0808">Transferase</keyword>
<dbReference type="PANTHER" id="PTHR21392">
    <property type="entry name" value="TRNA-URIDINE AMINOCARBOXYPROPYLTRANSFERASE 2"/>
    <property type="match status" value="1"/>
</dbReference>
<protein>
    <recommendedName>
        <fullName evidence="1">tRNA-uridine aminocarboxypropyltransferase</fullName>
        <ecNumber evidence="1">2.5.1.25</ecNumber>
    </recommendedName>
</protein>
<dbReference type="EC" id="2.5.1.25" evidence="1"/>
<reference evidence="6 7" key="1">
    <citation type="submission" date="2007-03" db="EMBL/GenBank/DDBJ databases">
        <authorList>
            <person name="Heidelberg J."/>
        </authorList>
    </citation>
    <scope>NUCLEOTIDE SEQUENCE [LARGE SCALE GENOMIC DNA]</scope>
    <source>
        <strain evidence="7">ATCC 39541 / Classical Ogawa 395 / O395</strain>
    </source>
</reference>
<evidence type="ECO:0000313" key="7">
    <source>
        <dbReference type="Proteomes" id="UP000000249"/>
    </source>
</evidence>
<dbReference type="EMBL" id="CP000627">
    <property type="protein sequence ID" value="ABQ20317.1"/>
    <property type="molecule type" value="Genomic_DNA"/>
</dbReference>
<dbReference type="InterPro" id="IPR005636">
    <property type="entry name" value="DTW"/>
</dbReference>
<dbReference type="AlphaFoldDB" id="A0A0H3AJL4"/>
<evidence type="ECO:0000256" key="2">
    <source>
        <dbReference type="ARBA" id="ARBA00022679"/>
    </source>
</evidence>
<dbReference type="RefSeq" id="WP_000990418.1">
    <property type="nucleotide sequence ID" value="NC_009457.1"/>
</dbReference>
<evidence type="ECO:0000313" key="6">
    <source>
        <dbReference type="EMBL" id="ABQ20317.1"/>
    </source>
</evidence>
<dbReference type="eggNOG" id="COG3148">
    <property type="taxonomic scope" value="Bacteria"/>
</dbReference>
<sequence>MNAACPDCGLKFQCLCSAVPSFHAPFQLSLLTHDNEWQRETNTGRWLVKSMAECQAYTWSRVAANTELQARLTQPNARSFLVYPSEESVELTDALRSLREDEIAHFIVLDATWQEARKMERKSPWLADVPRVHLTTDHVSAYRLRRNQQPGNLCTLEVGLMLLRHFNAEASAEALEQFYHYSMNAFKADKSGHRWIER</sequence>
<dbReference type="PATRIC" id="fig|345073.21.peg.47"/>
<dbReference type="InterPro" id="IPR039262">
    <property type="entry name" value="DTWD2/TAPT"/>
</dbReference>
<evidence type="ECO:0000256" key="3">
    <source>
        <dbReference type="ARBA" id="ARBA00022691"/>
    </source>
</evidence>
<feature type="domain" description="DTW" evidence="5">
    <location>
        <begin position="1"/>
        <end position="191"/>
    </location>
</feature>
<keyword evidence="3" id="KW-0949">S-adenosyl-L-methionine</keyword>
<organism evidence="6 7">
    <name type="scientific">Vibrio cholerae serotype O1 (strain ATCC 39541 / Classical Ogawa 395 / O395)</name>
    <dbReference type="NCBI Taxonomy" id="345073"/>
    <lineage>
        <taxon>Bacteria</taxon>
        <taxon>Pseudomonadati</taxon>
        <taxon>Pseudomonadota</taxon>
        <taxon>Gammaproteobacteria</taxon>
        <taxon>Vibrionales</taxon>
        <taxon>Vibrionaceae</taxon>
        <taxon>Vibrio</taxon>
    </lineage>
</organism>
<keyword evidence="4" id="KW-0819">tRNA processing</keyword>
<dbReference type="PANTHER" id="PTHR21392:SF1">
    <property type="entry name" value="TRNA-URIDINE AMINOCARBOXYPROPYLTRANSFERASE"/>
    <property type="match status" value="1"/>
</dbReference>